<dbReference type="Gene3D" id="3.30.450.40">
    <property type="match status" value="1"/>
</dbReference>
<dbReference type="PANTHER" id="PTHR30136">
    <property type="entry name" value="HELIX-TURN-HELIX TRANSCRIPTIONAL REGULATOR, ICLR FAMILY"/>
    <property type="match status" value="1"/>
</dbReference>
<keyword evidence="1" id="KW-0805">Transcription regulation</keyword>
<dbReference type="PANTHER" id="PTHR30136:SF35">
    <property type="entry name" value="HTH-TYPE TRANSCRIPTIONAL REGULATOR RV1719"/>
    <property type="match status" value="1"/>
</dbReference>
<reference evidence="6 7" key="1">
    <citation type="submission" date="2020-10" db="EMBL/GenBank/DDBJ databases">
        <title>Haloactinobacterium sp. RN3S43, a bacterium isolated from saline soil.</title>
        <authorList>
            <person name="Sun J.-Q."/>
        </authorList>
    </citation>
    <scope>NUCLEOTIDE SEQUENCE [LARGE SCALE GENOMIC DNA]</scope>
    <source>
        <strain evidence="6 7">RN3S43</strain>
    </source>
</reference>
<evidence type="ECO:0000259" key="4">
    <source>
        <dbReference type="PROSITE" id="PS51077"/>
    </source>
</evidence>
<dbReference type="InterPro" id="IPR036388">
    <property type="entry name" value="WH-like_DNA-bd_sf"/>
</dbReference>
<accession>A0A7M1SXT9</accession>
<dbReference type="KEGG" id="halt:IM660_04425"/>
<protein>
    <submittedName>
        <fullName evidence="6">IclR family transcriptional regulator</fullName>
    </submittedName>
</protein>
<sequence length="264" mass="28056">MAKTTDRDKMPGAQSIDRALSLLSAFTPQHPQQRIADLVASSGLGQSTVSRMVSAMLSLGFLSHDTRSGLYSLGPQVVNLAAVALNQNVVHHQARPVAQRLAAELGLGVNVAQRYDDRLFYLCNFEGEAAPRSATLIGRGGPLHATALGKCLLLDDSPEEIGQALGSSFEKYTASTITTLSALLEELERVREQGYSVEHEELALRRACVAVPIRDRGGNVVAAMSVSGPLSAIRLPERADELSALLIEQADHVSTGLGFSALSA</sequence>
<evidence type="ECO:0000313" key="6">
    <source>
        <dbReference type="EMBL" id="QOR71542.1"/>
    </source>
</evidence>
<dbReference type="RefSeq" id="WP_159621302.1">
    <property type="nucleotide sequence ID" value="NZ_CP063169.1"/>
</dbReference>
<dbReference type="PROSITE" id="PS51078">
    <property type="entry name" value="ICLR_ED"/>
    <property type="match status" value="1"/>
</dbReference>
<dbReference type="PROSITE" id="PS51077">
    <property type="entry name" value="HTH_ICLR"/>
    <property type="match status" value="1"/>
</dbReference>
<dbReference type="Pfam" id="PF09339">
    <property type="entry name" value="HTH_IclR"/>
    <property type="match status" value="1"/>
</dbReference>
<dbReference type="InterPro" id="IPR050707">
    <property type="entry name" value="HTH_MetabolicPath_Reg"/>
</dbReference>
<dbReference type="InterPro" id="IPR014757">
    <property type="entry name" value="Tscrpt_reg_IclR_C"/>
</dbReference>
<dbReference type="InterPro" id="IPR029016">
    <property type="entry name" value="GAF-like_dom_sf"/>
</dbReference>
<dbReference type="InterPro" id="IPR036390">
    <property type="entry name" value="WH_DNA-bd_sf"/>
</dbReference>
<dbReference type="GO" id="GO:0045892">
    <property type="term" value="P:negative regulation of DNA-templated transcription"/>
    <property type="evidence" value="ECO:0007669"/>
    <property type="project" value="TreeGrafter"/>
</dbReference>
<evidence type="ECO:0000259" key="5">
    <source>
        <dbReference type="PROSITE" id="PS51078"/>
    </source>
</evidence>
<feature type="domain" description="HTH iclR-type" evidence="4">
    <location>
        <begin position="13"/>
        <end position="75"/>
    </location>
</feature>
<dbReference type="SUPFAM" id="SSF55781">
    <property type="entry name" value="GAF domain-like"/>
    <property type="match status" value="1"/>
</dbReference>
<organism evidence="6 7">
    <name type="scientific">Ruania alkalisoli</name>
    <dbReference type="NCBI Taxonomy" id="2779775"/>
    <lineage>
        <taxon>Bacteria</taxon>
        <taxon>Bacillati</taxon>
        <taxon>Actinomycetota</taxon>
        <taxon>Actinomycetes</taxon>
        <taxon>Micrococcales</taxon>
        <taxon>Ruaniaceae</taxon>
        <taxon>Ruania</taxon>
    </lineage>
</organism>
<evidence type="ECO:0000313" key="7">
    <source>
        <dbReference type="Proteomes" id="UP000593758"/>
    </source>
</evidence>
<evidence type="ECO:0000256" key="2">
    <source>
        <dbReference type="ARBA" id="ARBA00023125"/>
    </source>
</evidence>
<keyword evidence="2" id="KW-0238">DNA-binding</keyword>
<dbReference type="SUPFAM" id="SSF46785">
    <property type="entry name" value="Winged helix' DNA-binding domain"/>
    <property type="match status" value="1"/>
</dbReference>
<dbReference type="InterPro" id="IPR005471">
    <property type="entry name" value="Tscrpt_reg_IclR_N"/>
</dbReference>
<gene>
    <name evidence="6" type="ORF">IM660_04425</name>
</gene>
<proteinExistence type="predicted"/>
<evidence type="ECO:0000256" key="1">
    <source>
        <dbReference type="ARBA" id="ARBA00023015"/>
    </source>
</evidence>
<dbReference type="Proteomes" id="UP000593758">
    <property type="component" value="Chromosome"/>
</dbReference>
<keyword evidence="7" id="KW-1185">Reference proteome</keyword>
<dbReference type="Gene3D" id="1.10.10.10">
    <property type="entry name" value="Winged helix-like DNA-binding domain superfamily/Winged helix DNA-binding domain"/>
    <property type="match status" value="1"/>
</dbReference>
<feature type="domain" description="IclR-ED" evidence="5">
    <location>
        <begin position="76"/>
        <end position="259"/>
    </location>
</feature>
<dbReference type="AlphaFoldDB" id="A0A7M1SXT9"/>
<dbReference type="GO" id="GO:0003677">
    <property type="term" value="F:DNA binding"/>
    <property type="evidence" value="ECO:0007669"/>
    <property type="project" value="UniProtKB-KW"/>
</dbReference>
<keyword evidence="3" id="KW-0804">Transcription</keyword>
<name>A0A7M1SXT9_9MICO</name>
<dbReference type="SMART" id="SM00346">
    <property type="entry name" value="HTH_ICLR"/>
    <property type="match status" value="1"/>
</dbReference>
<dbReference type="GO" id="GO:0003700">
    <property type="term" value="F:DNA-binding transcription factor activity"/>
    <property type="evidence" value="ECO:0007669"/>
    <property type="project" value="TreeGrafter"/>
</dbReference>
<dbReference type="EMBL" id="CP063169">
    <property type="protein sequence ID" value="QOR71542.1"/>
    <property type="molecule type" value="Genomic_DNA"/>
</dbReference>
<evidence type="ECO:0000256" key="3">
    <source>
        <dbReference type="ARBA" id="ARBA00023163"/>
    </source>
</evidence>
<dbReference type="Pfam" id="PF01614">
    <property type="entry name" value="IclR_C"/>
    <property type="match status" value="1"/>
</dbReference>